<dbReference type="SUPFAM" id="SSF47413">
    <property type="entry name" value="lambda repressor-like DNA-binding domains"/>
    <property type="match status" value="1"/>
</dbReference>
<dbReference type="EMBL" id="MDSU01000018">
    <property type="protein sequence ID" value="OSS41696.1"/>
    <property type="molecule type" value="Genomic_DNA"/>
</dbReference>
<proteinExistence type="predicted"/>
<sequence length="69" mass="7797">MENKQGNKLRKKIKKLRIDLGLSQDKLAHKAGIPYTTLTKVERGVIKKPLVYVVAKIAKTLNISIEKLI</sequence>
<feature type="domain" description="HTH cro/C1-type" evidence="1">
    <location>
        <begin position="13"/>
        <end position="68"/>
    </location>
</feature>
<dbReference type="Proteomes" id="UP000194141">
    <property type="component" value="Unassembled WGS sequence"/>
</dbReference>
<reference evidence="2 3" key="1">
    <citation type="journal article" date="2017" name="Front. Microbiol.">
        <title>Genome Sequence of Desulfurella amilsii Strain TR1 and Comparative Genomics of Desulfurellaceae Family.</title>
        <authorList>
            <person name="Florentino A.P."/>
            <person name="Stams A.J."/>
            <person name="Sanchez-Andrea I."/>
        </authorList>
    </citation>
    <scope>NUCLEOTIDE SEQUENCE [LARGE SCALE GENOMIC DNA]</scope>
    <source>
        <strain evidence="2 3">TR1</strain>
    </source>
</reference>
<dbReference type="RefSeq" id="WP_086033931.1">
    <property type="nucleotide sequence ID" value="NZ_MDSU01000018.1"/>
</dbReference>
<keyword evidence="3" id="KW-1185">Reference proteome</keyword>
<evidence type="ECO:0000259" key="1">
    <source>
        <dbReference type="PROSITE" id="PS50943"/>
    </source>
</evidence>
<organism evidence="2 3">
    <name type="scientific">Desulfurella amilsii</name>
    <dbReference type="NCBI Taxonomy" id="1562698"/>
    <lineage>
        <taxon>Bacteria</taxon>
        <taxon>Pseudomonadati</taxon>
        <taxon>Campylobacterota</taxon>
        <taxon>Desulfurellia</taxon>
        <taxon>Desulfurellales</taxon>
        <taxon>Desulfurellaceae</taxon>
        <taxon>Desulfurella</taxon>
    </lineage>
</organism>
<accession>A0A1X4XVX3</accession>
<dbReference type="SMART" id="SM00530">
    <property type="entry name" value="HTH_XRE"/>
    <property type="match status" value="1"/>
</dbReference>
<dbReference type="Pfam" id="PF01381">
    <property type="entry name" value="HTH_3"/>
    <property type="match status" value="1"/>
</dbReference>
<dbReference type="OrthoDB" id="9800901at2"/>
<dbReference type="STRING" id="1562698.DESAMIL20_1249"/>
<dbReference type="AlphaFoldDB" id="A0A1X4XVX3"/>
<protein>
    <recommendedName>
        <fullName evidence="1">HTH cro/C1-type domain-containing protein</fullName>
    </recommendedName>
</protein>
<comment type="caution">
    <text evidence="2">The sequence shown here is derived from an EMBL/GenBank/DDBJ whole genome shotgun (WGS) entry which is preliminary data.</text>
</comment>
<dbReference type="Gene3D" id="1.10.260.40">
    <property type="entry name" value="lambda repressor-like DNA-binding domains"/>
    <property type="match status" value="1"/>
</dbReference>
<dbReference type="PROSITE" id="PS50943">
    <property type="entry name" value="HTH_CROC1"/>
    <property type="match status" value="1"/>
</dbReference>
<evidence type="ECO:0000313" key="2">
    <source>
        <dbReference type="EMBL" id="OSS41696.1"/>
    </source>
</evidence>
<dbReference type="InterPro" id="IPR001387">
    <property type="entry name" value="Cro/C1-type_HTH"/>
</dbReference>
<dbReference type="CDD" id="cd00093">
    <property type="entry name" value="HTH_XRE"/>
    <property type="match status" value="1"/>
</dbReference>
<evidence type="ECO:0000313" key="3">
    <source>
        <dbReference type="Proteomes" id="UP000194141"/>
    </source>
</evidence>
<dbReference type="InterPro" id="IPR010982">
    <property type="entry name" value="Lambda_DNA-bd_dom_sf"/>
</dbReference>
<dbReference type="GO" id="GO:0003677">
    <property type="term" value="F:DNA binding"/>
    <property type="evidence" value="ECO:0007669"/>
    <property type="project" value="InterPro"/>
</dbReference>
<gene>
    <name evidence="2" type="ORF">DESAMIL20_1249</name>
</gene>
<name>A0A1X4XVX3_9BACT</name>